<evidence type="ECO:0000259" key="2">
    <source>
        <dbReference type="Pfam" id="PF13966"/>
    </source>
</evidence>
<reference evidence="3" key="2">
    <citation type="submission" date="2015-03" db="UniProtKB">
        <authorList>
            <consortium name="EnsemblPlants"/>
        </authorList>
    </citation>
    <scope>IDENTIFICATION</scope>
</reference>
<name>A0A0D3CA75_BRAOL</name>
<feature type="signal peptide" evidence="1">
    <location>
        <begin position="1"/>
        <end position="21"/>
    </location>
</feature>
<protein>
    <recommendedName>
        <fullName evidence="2">Reverse transcriptase zinc-binding domain-containing protein</fullName>
    </recommendedName>
</protein>
<dbReference type="Pfam" id="PF13966">
    <property type="entry name" value="zf-RVT"/>
    <property type="match status" value="1"/>
</dbReference>
<keyword evidence="4" id="KW-1185">Reference proteome</keyword>
<dbReference type="OMA" id="YDLWTLI"/>
<sequence>MLQWGLQVTLTCLLCNLQVESRNHLYFDCGFSYDLWTLIASRSRIIPRRSWDETILQMQSLPSEKAFRLLVLLSWQATLYWLWNERNNRLHSNTFRSIDSIFSLIDRQIRNKIQSFRYSSPILCSKMMQRWFDLPSTRL</sequence>
<feature type="chain" id="PRO_5002269623" description="Reverse transcriptase zinc-binding domain-containing protein" evidence="1">
    <location>
        <begin position="22"/>
        <end position="139"/>
    </location>
</feature>
<proteinExistence type="predicted"/>
<dbReference type="InterPro" id="IPR026960">
    <property type="entry name" value="RVT-Znf"/>
</dbReference>
<evidence type="ECO:0000256" key="1">
    <source>
        <dbReference type="SAM" id="SignalP"/>
    </source>
</evidence>
<keyword evidence="1" id="KW-0732">Signal</keyword>
<reference evidence="3 4" key="1">
    <citation type="journal article" date="2014" name="Genome Biol.">
        <title>Transcriptome and methylome profiling reveals relics of genome dominance in the mesopolyploid Brassica oleracea.</title>
        <authorList>
            <person name="Parkin I.A."/>
            <person name="Koh C."/>
            <person name="Tang H."/>
            <person name="Robinson S.J."/>
            <person name="Kagale S."/>
            <person name="Clarke W.E."/>
            <person name="Town C.D."/>
            <person name="Nixon J."/>
            <person name="Krishnakumar V."/>
            <person name="Bidwell S.L."/>
            <person name="Denoeud F."/>
            <person name="Belcram H."/>
            <person name="Links M.G."/>
            <person name="Just J."/>
            <person name="Clarke C."/>
            <person name="Bender T."/>
            <person name="Huebert T."/>
            <person name="Mason A.S."/>
            <person name="Pires J.C."/>
            <person name="Barker G."/>
            <person name="Moore J."/>
            <person name="Walley P.G."/>
            <person name="Manoli S."/>
            <person name="Batley J."/>
            <person name="Edwards D."/>
            <person name="Nelson M.N."/>
            <person name="Wang X."/>
            <person name="Paterson A.H."/>
            <person name="King G."/>
            <person name="Bancroft I."/>
            <person name="Chalhoub B."/>
            <person name="Sharpe A.G."/>
        </authorList>
    </citation>
    <scope>NUCLEOTIDE SEQUENCE</scope>
    <source>
        <strain evidence="3 4">cv. TO1000</strain>
    </source>
</reference>
<dbReference type="AlphaFoldDB" id="A0A0D3CA75"/>
<dbReference type="Proteomes" id="UP000032141">
    <property type="component" value="Chromosome C5"/>
</dbReference>
<dbReference type="Gramene" id="Bo5g019890.1">
    <property type="protein sequence ID" value="Bo5g019890.1"/>
    <property type="gene ID" value="Bo5g019890"/>
</dbReference>
<organism evidence="3 4">
    <name type="scientific">Brassica oleracea var. oleracea</name>
    <dbReference type="NCBI Taxonomy" id="109376"/>
    <lineage>
        <taxon>Eukaryota</taxon>
        <taxon>Viridiplantae</taxon>
        <taxon>Streptophyta</taxon>
        <taxon>Embryophyta</taxon>
        <taxon>Tracheophyta</taxon>
        <taxon>Spermatophyta</taxon>
        <taxon>Magnoliopsida</taxon>
        <taxon>eudicotyledons</taxon>
        <taxon>Gunneridae</taxon>
        <taxon>Pentapetalae</taxon>
        <taxon>rosids</taxon>
        <taxon>malvids</taxon>
        <taxon>Brassicales</taxon>
        <taxon>Brassicaceae</taxon>
        <taxon>Brassiceae</taxon>
        <taxon>Brassica</taxon>
    </lineage>
</organism>
<dbReference type="eggNOG" id="KOG1075">
    <property type="taxonomic scope" value="Eukaryota"/>
</dbReference>
<dbReference type="EnsemblPlants" id="Bo5g019890.1">
    <property type="protein sequence ID" value="Bo5g019890.1"/>
    <property type="gene ID" value="Bo5g019890"/>
</dbReference>
<accession>A0A0D3CA75</accession>
<feature type="domain" description="Reverse transcriptase zinc-binding" evidence="2">
    <location>
        <begin position="2"/>
        <end position="36"/>
    </location>
</feature>
<evidence type="ECO:0000313" key="4">
    <source>
        <dbReference type="Proteomes" id="UP000032141"/>
    </source>
</evidence>
<dbReference type="HOGENOM" id="CLU_000680_19_2_1"/>
<evidence type="ECO:0000313" key="3">
    <source>
        <dbReference type="EnsemblPlants" id="Bo5g019890.1"/>
    </source>
</evidence>